<evidence type="ECO:0000313" key="4">
    <source>
        <dbReference type="EMBL" id="SDW48529.1"/>
    </source>
</evidence>
<reference evidence="5" key="1">
    <citation type="submission" date="2016-10" db="EMBL/GenBank/DDBJ databases">
        <authorList>
            <person name="Varghese N."/>
            <person name="Submissions S."/>
        </authorList>
    </citation>
    <scope>NUCLEOTIDE SEQUENCE [LARGE SCALE GENOMIC DNA]</scope>
    <source>
        <strain evidence="5">DSM 217</strain>
    </source>
</reference>
<feature type="domain" description="ABC-type transport auxiliary lipoprotein component" evidence="3">
    <location>
        <begin position="31"/>
        <end position="193"/>
    </location>
</feature>
<dbReference type="Proteomes" id="UP000198816">
    <property type="component" value="Unassembled WGS sequence"/>
</dbReference>
<evidence type="ECO:0000313" key="5">
    <source>
        <dbReference type="Proteomes" id="UP000198816"/>
    </source>
</evidence>
<feature type="signal peptide" evidence="2">
    <location>
        <begin position="1"/>
        <end position="23"/>
    </location>
</feature>
<dbReference type="PROSITE" id="PS51257">
    <property type="entry name" value="PROKAR_LIPOPROTEIN"/>
    <property type="match status" value="1"/>
</dbReference>
<proteinExistence type="predicted"/>
<dbReference type="AlphaFoldDB" id="A0A1H2TYZ1"/>
<organism evidence="4 5">
    <name type="scientific">Thiocapsa roseopersicina</name>
    <dbReference type="NCBI Taxonomy" id="1058"/>
    <lineage>
        <taxon>Bacteria</taxon>
        <taxon>Pseudomonadati</taxon>
        <taxon>Pseudomonadota</taxon>
        <taxon>Gammaproteobacteria</taxon>
        <taxon>Chromatiales</taxon>
        <taxon>Chromatiaceae</taxon>
        <taxon>Thiocapsa</taxon>
    </lineage>
</organism>
<dbReference type="STRING" id="1058.SAMN05421783_104216"/>
<dbReference type="RefSeq" id="WP_093029410.1">
    <property type="nucleotide sequence ID" value="NZ_FNNZ01000004.1"/>
</dbReference>
<gene>
    <name evidence="4" type="ORF">SAMN05421783_104216</name>
</gene>
<dbReference type="Gene3D" id="3.40.50.10610">
    <property type="entry name" value="ABC-type transport auxiliary lipoprotein component"/>
    <property type="match status" value="1"/>
</dbReference>
<sequence length="220" mass="24082">MKVRGFGLALAVAVAVLVTAGCATSPPSSFYTLTPMRAMPDSGGSPSTTLGVGLGPVNFPQFLDRPQIVTRDAGNRLAIDEFHRWGGTIQDDFLRVWIENMSALLGTTSVFAFPNEVRYPLDFRVTADVLAFEGTYDGYAVLRARWIVLEHRTDQVLRVEETHYRRPLAVPKDEGALIAAMSETLGDFSRDVAVTLKQLPKPKPPAPEQPDGRDGSLRIP</sequence>
<evidence type="ECO:0000259" key="3">
    <source>
        <dbReference type="Pfam" id="PF03886"/>
    </source>
</evidence>
<dbReference type="SUPFAM" id="SSF159594">
    <property type="entry name" value="XCC0632-like"/>
    <property type="match status" value="1"/>
</dbReference>
<dbReference type="Pfam" id="PF03886">
    <property type="entry name" value="ABC_trans_aux"/>
    <property type="match status" value="1"/>
</dbReference>
<keyword evidence="5" id="KW-1185">Reference proteome</keyword>
<feature type="region of interest" description="Disordered" evidence="1">
    <location>
        <begin position="197"/>
        <end position="220"/>
    </location>
</feature>
<evidence type="ECO:0000256" key="1">
    <source>
        <dbReference type="SAM" id="MobiDB-lite"/>
    </source>
</evidence>
<accession>A0A1H2TYZ1</accession>
<keyword evidence="2" id="KW-0732">Signal</keyword>
<feature type="compositionally biased region" description="Basic and acidic residues" evidence="1">
    <location>
        <begin position="210"/>
        <end position="220"/>
    </location>
</feature>
<feature type="chain" id="PRO_5011650359" description="ABC-type transport auxiliary lipoprotein component domain-containing protein" evidence="2">
    <location>
        <begin position="24"/>
        <end position="220"/>
    </location>
</feature>
<protein>
    <recommendedName>
        <fullName evidence="3">ABC-type transport auxiliary lipoprotein component domain-containing protein</fullName>
    </recommendedName>
</protein>
<name>A0A1H2TYZ1_THIRO</name>
<evidence type="ECO:0000256" key="2">
    <source>
        <dbReference type="SAM" id="SignalP"/>
    </source>
</evidence>
<dbReference type="OrthoDB" id="7063250at2"/>
<dbReference type="EMBL" id="FNNZ01000004">
    <property type="protein sequence ID" value="SDW48529.1"/>
    <property type="molecule type" value="Genomic_DNA"/>
</dbReference>
<dbReference type="InterPro" id="IPR005586">
    <property type="entry name" value="ABC_trans_aux"/>
</dbReference>